<evidence type="ECO:0008006" key="3">
    <source>
        <dbReference type="Google" id="ProtNLM"/>
    </source>
</evidence>
<dbReference type="STRING" id="1120990.SAMN03080614_100624"/>
<dbReference type="Proteomes" id="UP000243819">
    <property type="component" value="Unassembled WGS sequence"/>
</dbReference>
<gene>
    <name evidence="1" type="ORF">SAMN03080614_100624</name>
</gene>
<dbReference type="AlphaFoldDB" id="A0A1H9Z2J8"/>
<proteinExistence type="predicted"/>
<dbReference type="EMBL" id="FOIF01000006">
    <property type="protein sequence ID" value="SES75607.1"/>
    <property type="molecule type" value="Genomic_DNA"/>
</dbReference>
<reference evidence="2" key="1">
    <citation type="submission" date="2016-10" db="EMBL/GenBank/DDBJ databases">
        <authorList>
            <person name="Varghese N."/>
            <person name="Submissions S."/>
        </authorList>
    </citation>
    <scope>NUCLEOTIDE SEQUENCE [LARGE SCALE GENOMIC DNA]</scope>
    <source>
        <strain evidence="2">DSM 13577</strain>
    </source>
</reference>
<dbReference type="InterPro" id="IPR048067">
    <property type="entry name" value="BREX_3_BrxF"/>
</dbReference>
<dbReference type="NCBIfam" id="NF033453">
    <property type="entry name" value="BREX_3_BrxF"/>
    <property type="match status" value="1"/>
</dbReference>
<evidence type="ECO:0000313" key="1">
    <source>
        <dbReference type="EMBL" id="SES75607.1"/>
    </source>
</evidence>
<keyword evidence="2" id="KW-1185">Reference proteome</keyword>
<accession>A0A1H9Z2J8</accession>
<protein>
    <recommendedName>
        <fullName evidence="3">BREX-3 system P-loop-containing protein BrxF</fullName>
    </recommendedName>
</protein>
<name>A0A1H9Z2J8_9FIRM</name>
<sequence>MKLLSTLIKSFNVNMDLLKKITIPIIFCSLEPRLIKLIDECKYQKLSLNLELSKTLLKKEIHNRTQFVTDEVMEIVNSKHGPIFLIDYEMLFDPRYQIDVIKLFCELSRKTQIIVKWCGTFEDNHLIFATPDYSDYHSYNINNYQIICVN</sequence>
<organism evidence="1 2">
    <name type="scientific">Anaerobranca gottschalkii DSM 13577</name>
    <dbReference type="NCBI Taxonomy" id="1120990"/>
    <lineage>
        <taxon>Bacteria</taxon>
        <taxon>Bacillati</taxon>
        <taxon>Bacillota</taxon>
        <taxon>Clostridia</taxon>
        <taxon>Eubacteriales</taxon>
        <taxon>Proteinivoracaceae</taxon>
        <taxon>Anaerobranca</taxon>
    </lineage>
</organism>
<evidence type="ECO:0000313" key="2">
    <source>
        <dbReference type="Proteomes" id="UP000243819"/>
    </source>
</evidence>